<evidence type="ECO:0000313" key="1">
    <source>
        <dbReference type="EMBL" id="KGA15647.1"/>
    </source>
</evidence>
<dbReference type="AlphaFoldDB" id="A0A094PWZ2"/>
<protein>
    <recommendedName>
        <fullName evidence="2">Peptidase M11 gametolysin domain-containing protein</fullName>
    </recommendedName>
</protein>
<gene>
    <name evidence="1" type="ORF">GM50_16595</name>
</gene>
<organism evidence="1">
    <name type="scientific">freshwater metagenome</name>
    <dbReference type="NCBI Taxonomy" id="449393"/>
    <lineage>
        <taxon>unclassified sequences</taxon>
        <taxon>metagenomes</taxon>
        <taxon>ecological metagenomes</taxon>
    </lineage>
</organism>
<dbReference type="SUPFAM" id="SSF55486">
    <property type="entry name" value="Metalloproteases ('zincins'), catalytic domain"/>
    <property type="match status" value="1"/>
</dbReference>
<proteinExistence type="predicted"/>
<accession>A0A094PWZ2</accession>
<name>A0A094PWZ2_9ZZZZ</name>
<reference evidence="1" key="1">
    <citation type="submission" date="2014-05" db="EMBL/GenBank/DDBJ databases">
        <title>Key roles for freshwater Actinobacteria revealed by deep metagenomic sequencing.</title>
        <authorList>
            <person name="Ghai R."/>
            <person name="Mizuno C.M."/>
            <person name="Picazo A."/>
            <person name="Camacho A."/>
            <person name="Rodriguez-Valera F."/>
        </authorList>
    </citation>
    <scope>NUCLEOTIDE SEQUENCE</scope>
</reference>
<dbReference type="PANTHER" id="PTHR41775:SF1">
    <property type="entry name" value="PEPTIDASE M6-LIKE DOMAIN-CONTAINING PROTEIN"/>
    <property type="match status" value="1"/>
</dbReference>
<comment type="caution">
    <text evidence="1">The sequence shown here is derived from an EMBL/GenBank/DDBJ whole genome shotgun (WGS) entry which is preliminary data.</text>
</comment>
<dbReference type="EMBL" id="JNSK01000088">
    <property type="protein sequence ID" value="KGA15647.1"/>
    <property type="molecule type" value="Genomic_DNA"/>
</dbReference>
<evidence type="ECO:0008006" key="2">
    <source>
        <dbReference type="Google" id="ProtNLM"/>
    </source>
</evidence>
<sequence length="472" mass="51344">MAEKSNSGYYDFLMRKLISLAVTIFFFGSMLTPQAFASVKQGSKCTIQGQTKNWQGKKFTCIKSGKKLIWGKGIPVAKPVTSPTPTPTPTPTPALTPASSVLSSASSYLSVNECKLKNGSGQLEVNQSFQQNPYRVKTTQIIRALILPIDFADLTGSSNPQRDFASIAEGVSAYFGAMSEGRTEFRWTIHPQFVRYGTKVADANLGGRTTNGYGQFSQEAFKLAKQVLDVSAFDLIVYAPPLTTSRNQIAIGPAFVANGPDQINATMLDGQAYSSSFPYYMTAHEIGHLMGLADLYNYEGANESAAKPGNPNANNFQFKYMGIYDLMNWVGGDGMELTAWNRWLIDLVSDDQIRCLPTASTTTLLTPVGMKGGVKGAVIPVSSTEAIVIESRRAVGYDLKLDIKSQGALVYKVNTSIRSGYGPMRVVGRAGSDDILFRDAPLKLNERLLLDGYVIEVIESGNFGDVIRVIKQ</sequence>
<dbReference type="PANTHER" id="PTHR41775">
    <property type="entry name" value="SECRETED PROTEIN-RELATED"/>
    <property type="match status" value="1"/>
</dbReference>